<evidence type="ECO:0000313" key="1">
    <source>
        <dbReference type="EMBL" id="MFC0533899.1"/>
    </source>
</evidence>
<organism evidence="1 2">
    <name type="scientific">Phytohabitans kaempferiae</name>
    <dbReference type="NCBI Taxonomy" id="1620943"/>
    <lineage>
        <taxon>Bacteria</taxon>
        <taxon>Bacillati</taxon>
        <taxon>Actinomycetota</taxon>
        <taxon>Actinomycetes</taxon>
        <taxon>Micromonosporales</taxon>
        <taxon>Micromonosporaceae</taxon>
    </lineage>
</organism>
<name>A0ABV6MH63_9ACTN</name>
<dbReference type="EMBL" id="JBHLUH010000091">
    <property type="protein sequence ID" value="MFC0533899.1"/>
    <property type="molecule type" value="Genomic_DNA"/>
</dbReference>
<gene>
    <name evidence="1" type="ORF">ACFFIA_40490</name>
</gene>
<keyword evidence="2" id="KW-1185">Reference proteome</keyword>
<reference evidence="1 2" key="1">
    <citation type="submission" date="2024-09" db="EMBL/GenBank/DDBJ databases">
        <authorList>
            <person name="Sun Q."/>
            <person name="Mori K."/>
        </authorList>
    </citation>
    <scope>NUCLEOTIDE SEQUENCE [LARGE SCALE GENOMIC DNA]</scope>
    <source>
        <strain evidence="1 2">TBRC 3947</strain>
    </source>
</reference>
<dbReference type="Proteomes" id="UP001589867">
    <property type="component" value="Unassembled WGS sequence"/>
</dbReference>
<evidence type="ECO:0000313" key="2">
    <source>
        <dbReference type="Proteomes" id="UP001589867"/>
    </source>
</evidence>
<proteinExistence type="predicted"/>
<comment type="caution">
    <text evidence="1">The sequence shown here is derived from an EMBL/GenBank/DDBJ whole genome shotgun (WGS) entry which is preliminary data.</text>
</comment>
<sequence length="75" mass="8922">MDDRDPGGWEFMDRHLKEMRDFLVNDREASVAQAQREAAEAAACGRDHWSQLWQTRADQLRAYRFHWEREEEAAA</sequence>
<dbReference type="RefSeq" id="WP_377262055.1">
    <property type="nucleotide sequence ID" value="NZ_JBHLUH010000091.1"/>
</dbReference>
<accession>A0ABV6MH63</accession>
<protein>
    <submittedName>
        <fullName evidence="1">Uncharacterized protein</fullName>
    </submittedName>
</protein>